<dbReference type="RefSeq" id="XP_022469673.1">
    <property type="nucleotide sequence ID" value="XM_022623843.1"/>
</dbReference>
<organism evidence="1 2">
    <name type="scientific">Colletotrichum orchidophilum</name>
    <dbReference type="NCBI Taxonomy" id="1209926"/>
    <lineage>
        <taxon>Eukaryota</taxon>
        <taxon>Fungi</taxon>
        <taxon>Dikarya</taxon>
        <taxon>Ascomycota</taxon>
        <taxon>Pezizomycotina</taxon>
        <taxon>Sordariomycetes</taxon>
        <taxon>Hypocreomycetidae</taxon>
        <taxon>Glomerellales</taxon>
        <taxon>Glomerellaceae</taxon>
        <taxon>Colletotrichum</taxon>
    </lineage>
</organism>
<reference evidence="1 2" key="1">
    <citation type="submission" date="2016-09" db="EMBL/GenBank/DDBJ databases">
        <authorList>
            <person name="Capua I."/>
            <person name="De Benedictis P."/>
            <person name="Joannis T."/>
            <person name="Lombin L.H."/>
            <person name="Cattoli G."/>
        </authorList>
    </citation>
    <scope>NUCLEOTIDE SEQUENCE [LARGE SCALE GENOMIC DNA]</scope>
    <source>
        <strain evidence="1 2">IMI 309357</strain>
    </source>
</reference>
<evidence type="ECO:0000313" key="2">
    <source>
        <dbReference type="Proteomes" id="UP000176998"/>
    </source>
</evidence>
<dbReference type="Proteomes" id="UP000176998">
    <property type="component" value="Unassembled WGS sequence"/>
</dbReference>
<dbReference type="STRING" id="1209926.A0A1G4ATL6"/>
<accession>A0A1G4ATL6</accession>
<evidence type="ECO:0000313" key="1">
    <source>
        <dbReference type="EMBL" id="OHE92504.1"/>
    </source>
</evidence>
<name>A0A1G4ATL6_9PEZI</name>
<protein>
    <submittedName>
        <fullName evidence="1">Uncharacterized protein</fullName>
    </submittedName>
</protein>
<dbReference type="AlphaFoldDB" id="A0A1G4ATL6"/>
<dbReference type="GeneID" id="34565353"/>
<dbReference type="EMBL" id="MJBS01000146">
    <property type="protein sequence ID" value="OHE92504.1"/>
    <property type="molecule type" value="Genomic_DNA"/>
</dbReference>
<proteinExistence type="predicted"/>
<comment type="caution">
    <text evidence="1">The sequence shown here is derived from an EMBL/GenBank/DDBJ whole genome shotgun (WGS) entry which is preliminary data.</text>
</comment>
<gene>
    <name evidence="1" type="ORF">CORC01_12222</name>
</gene>
<sequence length="95" mass="10693">MVLVPESGFDLKNRSAILYDSGSEPCTATTIINTSKPITVIFKHSKETKNRYTTRVSTDEAMREGKIKLQNGDNRGAYVEFLVADFSRMEQEDLS</sequence>
<dbReference type="OrthoDB" id="9974981at2759"/>
<keyword evidence="2" id="KW-1185">Reference proteome</keyword>